<dbReference type="RefSeq" id="WP_183611544.1">
    <property type="nucleotide sequence ID" value="NZ_JACICY010000001.1"/>
</dbReference>
<dbReference type="EMBL" id="JACICY010000001">
    <property type="protein sequence ID" value="MBB3859305.1"/>
    <property type="molecule type" value="Genomic_DNA"/>
</dbReference>
<proteinExistence type="predicted"/>
<name>A0A7W5ZWV8_9SPHN</name>
<dbReference type="Proteomes" id="UP000562395">
    <property type="component" value="Unassembled WGS sequence"/>
</dbReference>
<protein>
    <submittedName>
        <fullName evidence="2">Uncharacterized protein</fullName>
    </submittedName>
</protein>
<keyword evidence="1" id="KW-0812">Transmembrane</keyword>
<keyword evidence="3" id="KW-1185">Reference proteome</keyword>
<sequence>MGAGIIDNRRGRRLRGKLRLMSNQSETLPETHSDMLVAEGRAVREFIKSNRSSTLLSLFDFLLKQSLLGRRPKEIEIAEDVFQETIEGTGAQGSRVRVGVHRLRKKLELYYEDKSGPRIVIPQGEYTLLLVLPASAVESEDIQAGAGPQEGGGRKASLWIAALALVLGNVVVAGIYFSDRLGFGYQSVRSTLWRGFEQGQPTTIVTGDYFMFLSKSDTGKFDELTQDLSINNPDDFYERTSIDPTFDHKLMDGNSHTISSETLEAVSALWPVIRPFGANPVSASQLDAGTMKSSNIIYVGAIDGLTPLIGSPLFQASQFRCAETCYELVDKTNGQRFLSASPYLLADQIIPRRDYGYIASFPGPSGKRILVLSGTGEAGVMQMVSLATSDPIRLRELGQRIGGKFGSFEALYQVRTMFSQSYQSTLLIAHPIDMSKVWDKTRPLGRLDAPSARP</sequence>
<keyword evidence="1" id="KW-1133">Transmembrane helix</keyword>
<gene>
    <name evidence="2" type="ORF">GGQ88_000545</name>
</gene>
<organism evidence="2 3">
    <name type="scientific">Novosphingobium hassiacum</name>
    <dbReference type="NCBI Taxonomy" id="173676"/>
    <lineage>
        <taxon>Bacteria</taxon>
        <taxon>Pseudomonadati</taxon>
        <taxon>Pseudomonadota</taxon>
        <taxon>Alphaproteobacteria</taxon>
        <taxon>Sphingomonadales</taxon>
        <taxon>Sphingomonadaceae</taxon>
        <taxon>Novosphingobium</taxon>
    </lineage>
</organism>
<evidence type="ECO:0000313" key="2">
    <source>
        <dbReference type="EMBL" id="MBB3859305.1"/>
    </source>
</evidence>
<evidence type="ECO:0000313" key="3">
    <source>
        <dbReference type="Proteomes" id="UP000562395"/>
    </source>
</evidence>
<accession>A0A7W5ZWV8</accession>
<keyword evidence="1" id="KW-0472">Membrane</keyword>
<dbReference type="AlphaFoldDB" id="A0A7W5ZWV8"/>
<evidence type="ECO:0000256" key="1">
    <source>
        <dbReference type="SAM" id="Phobius"/>
    </source>
</evidence>
<feature type="transmembrane region" description="Helical" evidence="1">
    <location>
        <begin position="158"/>
        <end position="177"/>
    </location>
</feature>
<reference evidence="2 3" key="1">
    <citation type="submission" date="2020-08" db="EMBL/GenBank/DDBJ databases">
        <title>Genomic Encyclopedia of Type Strains, Phase IV (KMG-IV): sequencing the most valuable type-strain genomes for metagenomic binning, comparative biology and taxonomic classification.</title>
        <authorList>
            <person name="Goeker M."/>
        </authorList>
    </citation>
    <scope>NUCLEOTIDE SEQUENCE [LARGE SCALE GENOMIC DNA]</scope>
    <source>
        <strain evidence="2 3">DSM 14552</strain>
    </source>
</reference>
<comment type="caution">
    <text evidence="2">The sequence shown here is derived from an EMBL/GenBank/DDBJ whole genome shotgun (WGS) entry which is preliminary data.</text>
</comment>